<proteinExistence type="predicted"/>
<dbReference type="EMBL" id="QRDZ01000057">
    <property type="protein sequence ID" value="RED52658.1"/>
    <property type="molecule type" value="Genomic_DNA"/>
</dbReference>
<dbReference type="PANTHER" id="PTHR33204:SF18">
    <property type="entry name" value="TRANSCRIPTIONAL REGULATORY PROTEIN"/>
    <property type="match status" value="1"/>
</dbReference>
<keyword evidence="2" id="KW-0238">DNA-binding</keyword>
<dbReference type="Pfam" id="PF01638">
    <property type="entry name" value="HxlR"/>
    <property type="match status" value="2"/>
</dbReference>
<evidence type="ECO:0000256" key="2">
    <source>
        <dbReference type="ARBA" id="ARBA00023125"/>
    </source>
</evidence>
<evidence type="ECO:0000259" key="4">
    <source>
        <dbReference type="Pfam" id="PF01638"/>
    </source>
</evidence>
<protein>
    <submittedName>
        <fullName evidence="5">HxlR family transcriptional regulator</fullName>
    </submittedName>
</protein>
<dbReference type="InterPro" id="IPR036388">
    <property type="entry name" value="WH-like_DNA-bd_sf"/>
</dbReference>
<keyword evidence="1" id="KW-0805">Transcription regulation</keyword>
<keyword evidence="6" id="KW-1185">Reference proteome</keyword>
<comment type="caution">
    <text evidence="5">The sequence shown here is derived from an EMBL/GenBank/DDBJ whole genome shotgun (WGS) entry which is preliminary data.</text>
</comment>
<accession>A0A3D9HT25</accession>
<evidence type="ECO:0000313" key="5">
    <source>
        <dbReference type="EMBL" id="RED52658.1"/>
    </source>
</evidence>
<organism evidence="5 6">
    <name type="scientific">Cohnella phaseoli</name>
    <dbReference type="NCBI Taxonomy" id="456490"/>
    <lineage>
        <taxon>Bacteria</taxon>
        <taxon>Bacillati</taxon>
        <taxon>Bacillota</taxon>
        <taxon>Bacilli</taxon>
        <taxon>Bacillales</taxon>
        <taxon>Paenibacillaceae</taxon>
        <taxon>Cohnella</taxon>
    </lineage>
</organism>
<dbReference type="AlphaFoldDB" id="A0A3D9HT25"/>
<dbReference type="InterPro" id="IPR002577">
    <property type="entry name" value="HTH_HxlR"/>
</dbReference>
<sequence length="187" mass="21117">MSKEQFVLQLAQQLSGRWTIPILLALENSGGRFTPLQRQLDVAPARLSDNLKQLSDAELIHHLTPQERRHPLLPEYKLTEKGKLYREAAEAIRSSEAQIGHGALSAKAWNMPVLVALNYQHGHFQEIRRVLQTATPRILSTRLDELRGEELIVKNIVDQPRPSFVYELSSLSEKPIAVLTTDLSSLV</sequence>
<dbReference type="SUPFAM" id="SSF46785">
    <property type="entry name" value="Winged helix' DNA-binding domain"/>
    <property type="match status" value="2"/>
</dbReference>
<dbReference type="PANTHER" id="PTHR33204">
    <property type="entry name" value="TRANSCRIPTIONAL REGULATOR, MARR FAMILY"/>
    <property type="match status" value="1"/>
</dbReference>
<dbReference type="Proteomes" id="UP000256977">
    <property type="component" value="Unassembled WGS sequence"/>
</dbReference>
<feature type="domain" description="HTH hxlR-type" evidence="4">
    <location>
        <begin position="107"/>
        <end position="178"/>
    </location>
</feature>
<feature type="domain" description="HTH hxlR-type" evidence="4">
    <location>
        <begin position="14"/>
        <end position="88"/>
    </location>
</feature>
<evidence type="ECO:0000256" key="1">
    <source>
        <dbReference type="ARBA" id="ARBA00023015"/>
    </source>
</evidence>
<dbReference type="GO" id="GO:0003677">
    <property type="term" value="F:DNA binding"/>
    <property type="evidence" value="ECO:0007669"/>
    <property type="project" value="UniProtKB-KW"/>
</dbReference>
<dbReference type="OrthoDB" id="9800966at2"/>
<gene>
    <name evidence="5" type="ORF">DFP98_15717</name>
</gene>
<name>A0A3D9HT25_9BACL</name>
<dbReference type="RefSeq" id="WP_116065769.1">
    <property type="nucleotide sequence ID" value="NZ_QRDZ01000057.1"/>
</dbReference>
<evidence type="ECO:0000256" key="3">
    <source>
        <dbReference type="ARBA" id="ARBA00023163"/>
    </source>
</evidence>
<reference evidence="5 6" key="1">
    <citation type="submission" date="2018-07" db="EMBL/GenBank/DDBJ databases">
        <title>Genomic Encyclopedia of Type Strains, Phase III (KMG-III): the genomes of soil and plant-associated and newly described type strains.</title>
        <authorList>
            <person name="Whitman W."/>
        </authorList>
    </citation>
    <scope>NUCLEOTIDE SEQUENCE [LARGE SCALE GENOMIC DNA]</scope>
    <source>
        <strain evidence="5 6">CECT 7287</strain>
    </source>
</reference>
<keyword evidence="3" id="KW-0804">Transcription</keyword>
<dbReference type="Gene3D" id="1.10.10.10">
    <property type="entry name" value="Winged helix-like DNA-binding domain superfamily/Winged helix DNA-binding domain"/>
    <property type="match status" value="2"/>
</dbReference>
<dbReference type="InterPro" id="IPR036390">
    <property type="entry name" value="WH_DNA-bd_sf"/>
</dbReference>
<evidence type="ECO:0000313" key="6">
    <source>
        <dbReference type="Proteomes" id="UP000256977"/>
    </source>
</evidence>